<evidence type="ECO:0000313" key="2">
    <source>
        <dbReference type="EMBL" id="KKM28122.1"/>
    </source>
</evidence>
<name>A0A0F9IKI3_9ZZZZ</name>
<reference evidence="2" key="1">
    <citation type="journal article" date="2015" name="Nature">
        <title>Complex archaea that bridge the gap between prokaryotes and eukaryotes.</title>
        <authorList>
            <person name="Spang A."/>
            <person name="Saw J.H."/>
            <person name="Jorgensen S.L."/>
            <person name="Zaremba-Niedzwiedzka K."/>
            <person name="Martijn J."/>
            <person name="Lind A.E."/>
            <person name="van Eijk R."/>
            <person name="Schleper C."/>
            <person name="Guy L."/>
            <person name="Ettema T.J."/>
        </authorList>
    </citation>
    <scope>NUCLEOTIDE SEQUENCE</scope>
</reference>
<gene>
    <name evidence="2" type="ORF">LCGC14_1567790</name>
</gene>
<proteinExistence type="predicted"/>
<dbReference type="AlphaFoldDB" id="A0A0F9IKI3"/>
<organism evidence="2">
    <name type="scientific">marine sediment metagenome</name>
    <dbReference type="NCBI Taxonomy" id="412755"/>
    <lineage>
        <taxon>unclassified sequences</taxon>
        <taxon>metagenomes</taxon>
        <taxon>ecological metagenomes</taxon>
    </lineage>
</organism>
<accession>A0A0F9IKI3</accession>
<feature type="region of interest" description="Disordered" evidence="1">
    <location>
        <begin position="73"/>
        <end position="94"/>
    </location>
</feature>
<dbReference type="EMBL" id="LAZR01012186">
    <property type="protein sequence ID" value="KKM28122.1"/>
    <property type="molecule type" value="Genomic_DNA"/>
</dbReference>
<feature type="non-terminal residue" evidence="2">
    <location>
        <position position="126"/>
    </location>
</feature>
<protein>
    <submittedName>
        <fullName evidence="2">Uncharacterized protein</fullName>
    </submittedName>
</protein>
<comment type="caution">
    <text evidence="2">The sequence shown here is derived from an EMBL/GenBank/DDBJ whole genome shotgun (WGS) entry which is preliminary data.</text>
</comment>
<evidence type="ECO:0000256" key="1">
    <source>
        <dbReference type="SAM" id="MobiDB-lite"/>
    </source>
</evidence>
<sequence>MSKTKTADILGLSWSARFAIIDHFKPTDSVICEVFGVDADELNTARELRGKNTIAVDTTIDVSVYDSFFNPKSRRTTTTHTPARTATKTKRGKRGNKIDTAFQAVTPTPVPATTFATKHDVSLAVL</sequence>